<proteinExistence type="predicted"/>
<sequence>MEKGSCGLTPMMQVAIPPDVHDLLSNAKTATVKRSRSGQAKLMPVLSHSNPALDSTDHRHKLVAELLERGEVQASYPGCAMLLRGVRQISQDCLSASMDRGYCQNAGRQHAHNNTYFLIKPGQILQKCHDDECRHYSTRINVNTPDALFG</sequence>
<evidence type="ECO:0000313" key="1">
    <source>
        <dbReference type="EMBL" id="KAK9845002.1"/>
    </source>
</evidence>
<dbReference type="Pfam" id="PF03121">
    <property type="entry name" value="Herpes_UL52"/>
    <property type="match status" value="1"/>
</dbReference>
<gene>
    <name evidence="1" type="ORF">WJX74_009539</name>
</gene>
<reference evidence="1 2" key="1">
    <citation type="journal article" date="2024" name="Nat. Commun.">
        <title>Phylogenomics reveals the evolutionary origins of lichenization in chlorophyte algae.</title>
        <authorList>
            <person name="Puginier C."/>
            <person name="Libourel C."/>
            <person name="Otte J."/>
            <person name="Skaloud P."/>
            <person name="Haon M."/>
            <person name="Grisel S."/>
            <person name="Petersen M."/>
            <person name="Berrin J.G."/>
            <person name="Delaux P.M."/>
            <person name="Dal Grande F."/>
            <person name="Keller J."/>
        </authorList>
    </citation>
    <scope>NUCLEOTIDE SEQUENCE [LARGE SCALE GENOMIC DNA]</scope>
    <source>
        <strain evidence="1 2">SAG 2145</strain>
    </source>
</reference>
<organism evidence="1 2">
    <name type="scientific">Apatococcus lobatus</name>
    <dbReference type="NCBI Taxonomy" id="904363"/>
    <lineage>
        <taxon>Eukaryota</taxon>
        <taxon>Viridiplantae</taxon>
        <taxon>Chlorophyta</taxon>
        <taxon>core chlorophytes</taxon>
        <taxon>Trebouxiophyceae</taxon>
        <taxon>Chlorellales</taxon>
        <taxon>Chlorellaceae</taxon>
        <taxon>Apatococcus</taxon>
    </lineage>
</organism>
<accession>A0AAW1SGQ6</accession>
<dbReference type="AlphaFoldDB" id="A0AAW1SGQ6"/>
<keyword evidence="2" id="KW-1185">Reference proteome</keyword>
<comment type="caution">
    <text evidence="1">The sequence shown here is derived from an EMBL/GenBank/DDBJ whole genome shotgun (WGS) entry which is preliminary data.</text>
</comment>
<dbReference type="Proteomes" id="UP001438707">
    <property type="component" value="Unassembled WGS sequence"/>
</dbReference>
<protein>
    <submittedName>
        <fullName evidence="1">Uncharacterized protein</fullName>
    </submittedName>
</protein>
<name>A0AAW1SGQ6_9CHLO</name>
<dbReference type="EMBL" id="JALJOS010000001">
    <property type="protein sequence ID" value="KAK9845002.1"/>
    <property type="molecule type" value="Genomic_DNA"/>
</dbReference>
<evidence type="ECO:0000313" key="2">
    <source>
        <dbReference type="Proteomes" id="UP001438707"/>
    </source>
</evidence>